<proteinExistence type="predicted"/>
<dbReference type="PANTHER" id="PTHR43918:SF4">
    <property type="entry name" value="CARBOXYLIC ESTER HYDROLASE"/>
    <property type="match status" value="1"/>
</dbReference>
<dbReference type="InterPro" id="IPR029058">
    <property type="entry name" value="AB_hydrolase_fold"/>
</dbReference>
<gene>
    <name evidence="3" type="ORF">SAMN05216251_12956</name>
</gene>
<sequence>MDAFFPGRTEAIVHQYPVRGSDGGPVFGEVIGDADFACPTARTEDRLAAYVPGWSYEFADEHAPPVTSGTPPFPPSAPHAAELPYLFDLGGRPRDLTAAQQRLVGTMIDYWTRFARTADPNGPSSPHWSRRTVLSLAPDHVVPTRTFTVRHHCAFWDGLG</sequence>
<organism evidence="3 4">
    <name type="scientific">Actinacidiphila alni</name>
    <dbReference type="NCBI Taxonomy" id="380248"/>
    <lineage>
        <taxon>Bacteria</taxon>
        <taxon>Bacillati</taxon>
        <taxon>Actinomycetota</taxon>
        <taxon>Actinomycetes</taxon>
        <taxon>Kitasatosporales</taxon>
        <taxon>Streptomycetaceae</taxon>
        <taxon>Actinacidiphila</taxon>
    </lineage>
</organism>
<keyword evidence="1" id="KW-0378">Hydrolase</keyword>
<evidence type="ECO:0000256" key="1">
    <source>
        <dbReference type="ARBA" id="ARBA00022801"/>
    </source>
</evidence>
<evidence type="ECO:0000259" key="2">
    <source>
        <dbReference type="Pfam" id="PF00135"/>
    </source>
</evidence>
<keyword evidence="4" id="KW-1185">Reference proteome</keyword>
<dbReference type="Pfam" id="PF00135">
    <property type="entry name" value="COesterase"/>
    <property type="match status" value="1"/>
</dbReference>
<dbReference type="AlphaFoldDB" id="A0A1I2LRT2"/>
<evidence type="ECO:0000313" key="3">
    <source>
        <dbReference type="EMBL" id="SFF79781.1"/>
    </source>
</evidence>
<dbReference type="STRING" id="380248.SAMN05216251_12956"/>
<protein>
    <submittedName>
        <fullName evidence="3">Para-nitrobenzyl esterase</fullName>
    </submittedName>
</protein>
<dbReference type="EMBL" id="FONG01000029">
    <property type="protein sequence ID" value="SFF79781.1"/>
    <property type="molecule type" value="Genomic_DNA"/>
</dbReference>
<dbReference type="RefSeq" id="WP_245796607.1">
    <property type="nucleotide sequence ID" value="NZ_FONG01000029.1"/>
</dbReference>
<reference evidence="3 4" key="1">
    <citation type="submission" date="2016-10" db="EMBL/GenBank/DDBJ databases">
        <authorList>
            <person name="de Groot N.N."/>
        </authorList>
    </citation>
    <scope>NUCLEOTIDE SEQUENCE [LARGE SCALE GENOMIC DNA]</scope>
    <source>
        <strain evidence="3 4">CGMCC 4.3510</strain>
    </source>
</reference>
<dbReference type="GO" id="GO:0052689">
    <property type="term" value="F:carboxylic ester hydrolase activity"/>
    <property type="evidence" value="ECO:0007669"/>
    <property type="project" value="TreeGrafter"/>
</dbReference>
<name>A0A1I2LRT2_9ACTN</name>
<dbReference type="Proteomes" id="UP000199323">
    <property type="component" value="Unassembled WGS sequence"/>
</dbReference>
<dbReference type="Gene3D" id="3.40.50.1820">
    <property type="entry name" value="alpha/beta hydrolase"/>
    <property type="match status" value="1"/>
</dbReference>
<dbReference type="SUPFAM" id="SSF53474">
    <property type="entry name" value="alpha/beta-Hydrolases"/>
    <property type="match status" value="1"/>
</dbReference>
<dbReference type="PANTHER" id="PTHR43918">
    <property type="entry name" value="ACETYLCHOLINESTERASE"/>
    <property type="match status" value="1"/>
</dbReference>
<evidence type="ECO:0000313" key="4">
    <source>
        <dbReference type="Proteomes" id="UP000199323"/>
    </source>
</evidence>
<accession>A0A1I2LRT2</accession>
<feature type="domain" description="Carboxylesterase type B" evidence="2">
    <location>
        <begin position="27"/>
        <end position="132"/>
    </location>
</feature>
<dbReference type="InterPro" id="IPR050654">
    <property type="entry name" value="AChE-related_enzymes"/>
</dbReference>
<dbReference type="InterPro" id="IPR002018">
    <property type="entry name" value="CarbesteraseB"/>
</dbReference>